<keyword evidence="2" id="KW-1185">Reference proteome</keyword>
<evidence type="ECO:0000313" key="1">
    <source>
        <dbReference type="EMBL" id="CAE1276687.1"/>
    </source>
</evidence>
<organism evidence="1 2">
    <name type="scientific">Acanthosepion pharaonis</name>
    <name type="common">Pharaoh cuttlefish</name>
    <name type="synonym">Sepia pharaonis</name>
    <dbReference type="NCBI Taxonomy" id="158019"/>
    <lineage>
        <taxon>Eukaryota</taxon>
        <taxon>Metazoa</taxon>
        <taxon>Spiralia</taxon>
        <taxon>Lophotrochozoa</taxon>
        <taxon>Mollusca</taxon>
        <taxon>Cephalopoda</taxon>
        <taxon>Coleoidea</taxon>
        <taxon>Decapodiformes</taxon>
        <taxon>Sepiida</taxon>
        <taxon>Sepiina</taxon>
        <taxon>Sepiidae</taxon>
        <taxon>Acanthosepion</taxon>
    </lineage>
</organism>
<evidence type="ECO:0000313" key="2">
    <source>
        <dbReference type="Proteomes" id="UP000597762"/>
    </source>
</evidence>
<reference evidence="1" key="1">
    <citation type="submission" date="2021-01" db="EMBL/GenBank/DDBJ databases">
        <authorList>
            <person name="Li R."/>
            <person name="Bekaert M."/>
        </authorList>
    </citation>
    <scope>NUCLEOTIDE SEQUENCE</scope>
    <source>
        <strain evidence="1">Farmed</strain>
    </source>
</reference>
<protein>
    <submittedName>
        <fullName evidence="1">Uncharacterized protein</fullName>
    </submittedName>
</protein>
<dbReference type="EMBL" id="CAHIKZ030001895">
    <property type="protein sequence ID" value="CAE1276687.1"/>
    <property type="molecule type" value="Genomic_DNA"/>
</dbReference>
<name>A0A812CJB9_ACAPH</name>
<dbReference type="AlphaFoldDB" id="A0A812CJB9"/>
<gene>
    <name evidence="1" type="ORF">SPHA_40188</name>
</gene>
<dbReference type="Proteomes" id="UP000597762">
    <property type="component" value="Unassembled WGS sequence"/>
</dbReference>
<proteinExistence type="predicted"/>
<sequence>MFLLLKRFGFHILSLCPGFLERLKSQFLSYLFRPLLATQAAIFFFCQVPVVKEVQFPFLFPMFCHVKLAQFPSTSPISRHFRQPRIDCSFLSLLSSFNDSGPIFFFSYVTLVKDDEVTSFASVPFRSHLLSAYTDMLKRLISNLRSIFIFGHIPLFKEVLVPTPFLMSRHFKEAQVTIFFFQHVLRFKAVQGLSLFPMFRHVIQARVPSILPCSFILEGLKSHLLSPLFRLLAVTQALS</sequence>
<accession>A0A812CJB9</accession>
<comment type="caution">
    <text evidence="1">The sequence shown here is derived from an EMBL/GenBank/DDBJ whole genome shotgun (WGS) entry which is preliminary data.</text>
</comment>